<sequence>MIITRSLGPAAEHPAGPPSAWSPAPWSPAPCSPTGPTACSPTACSPTAWSPAACATAADHASVPRLRHFVLSCARHLDLPASTCDTALLVVSELVTNAVLHSGSHSVAILVGIGPTHLLLSVRDCGCWRERPEPRRSTADDDIVCGRGLALVRALTDRCTIASGPAGTVVEARVRLDPRSPVLVRVCR</sequence>
<comment type="caution">
    <text evidence="4">The sequence shown here is derived from an EMBL/GenBank/DDBJ whole genome shotgun (WGS) entry which is preliminary data.</text>
</comment>
<dbReference type="SUPFAM" id="SSF55874">
    <property type="entry name" value="ATPase domain of HSP90 chaperone/DNA topoisomerase II/histidine kinase"/>
    <property type="match status" value="1"/>
</dbReference>
<proteinExistence type="predicted"/>
<feature type="domain" description="Histidine kinase/HSP90-like ATPase" evidence="3">
    <location>
        <begin position="57"/>
        <end position="173"/>
    </location>
</feature>
<evidence type="ECO:0000256" key="2">
    <source>
        <dbReference type="SAM" id="MobiDB-lite"/>
    </source>
</evidence>
<keyword evidence="1" id="KW-0418">Kinase</keyword>
<dbReference type="InterPro" id="IPR003594">
    <property type="entry name" value="HATPase_dom"/>
</dbReference>
<evidence type="ECO:0000313" key="4">
    <source>
        <dbReference type="EMBL" id="GAA1245905.1"/>
    </source>
</evidence>
<dbReference type="EMBL" id="BAAALF010000073">
    <property type="protein sequence ID" value="GAA1245905.1"/>
    <property type="molecule type" value="Genomic_DNA"/>
</dbReference>
<dbReference type="Proteomes" id="UP001500037">
    <property type="component" value="Unassembled WGS sequence"/>
</dbReference>
<evidence type="ECO:0000256" key="1">
    <source>
        <dbReference type="ARBA" id="ARBA00022527"/>
    </source>
</evidence>
<keyword evidence="5" id="KW-1185">Reference proteome</keyword>
<dbReference type="CDD" id="cd16936">
    <property type="entry name" value="HATPase_RsbW-like"/>
    <property type="match status" value="1"/>
</dbReference>
<keyword evidence="1" id="KW-0723">Serine/threonine-protein kinase</keyword>
<dbReference type="Gene3D" id="3.30.565.10">
    <property type="entry name" value="Histidine kinase-like ATPase, C-terminal domain"/>
    <property type="match status" value="1"/>
</dbReference>
<dbReference type="PANTHER" id="PTHR35526:SF3">
    <property type="entry name" value="ANTI-SIGMA-F FACTOR RSBW"/>
    <property type="match status" value="1"/>
</dbReference>
<dbReference type="InterPro" id="IPR036890">
    <property type="entry name" value="HATPase_C_sf"/>
</dbReference>
<evidence type="ECO:0000313" key="5">
    <source>
        <dbReference type="Proteomes" id="UP001500037"/>
    </source>
</evidence>
<protein>
    <recommendedName>
        <fullName evidence="3">Histidine kinase/HSP90-like ATPase domain-containing protein</fullName>
    </recommendedName>
</protein>
<dbReference type="Pfam" id="PF13581">
    <property type="entry name" value="HATPase_c_2"/>
    <property type="match status" value="1"/>
</dbReference>
<evidence type="ECO:0000259" key="3">
    <source>
        <dbReference type="Pfam" id="PF13581"/>
    </source>
</evidence>
<keyword evidence="1" id="KW-0808">Transferase</keyword>
<dbReference type="PANTHER" id="PTHR35526">
    <property type="entry name" value="ANTI-SIGMA-F FACTOR RSBW-RELATED"/>
    <property type="match status" value="1"/>
</dbReference>
<feature type="region of interest" description="Disordered" evidence="2">
    <location>
        <begin position="1"/>
        <end position="26"/>
    </location>
</feature>
<dbReference type="RefSeq" id="WP_344443249.1">
    <property type="nucleotide sequence ID" value="NZ_BAAALF010000073.1"/>
</dbReference>
<name>A0ABP4H0K4_9ACTN</name>
<gene>
    <name evidence="4" type="ORF">GCM10009665_40940</name>
</gene>
<dbReference type="InterPro" id="IPR050267">
    <property type="entry name" value="Anti-sigma-factor_SerPK"/>
</dbReference>
<reference evidence="5" key="1">
    <citation type="journal article" date="2019" name="Int. J. Syst. Evol. Microbiol.">
        <title>The Global Catalogue of Microorganisms (GCM) 10K type strain sequencing project: providing services to taxonomists for standard genome sequencing and annotation.</title>
        <authorList>
            <consortium name="The Broad Institute Genomics Platform"/>
            <consortium name="The Broad Institute Genome Sequencing Center for Infectious Disease"/>
            <person name="Wu L."/>
            <person name="Ma J."/>
        </authorList>
    </citation>
    <scope>NUCLEOTIDE SEQUENCE [LARGE SCALE GENOMIC DNA]</scope>
    <source>
        <strain evidence="5">JCM 13004</strain>
    </source>
</reference>
<organism evidence="4 5">
    <name type="scientific">Kitasatospora nipponensis</name>
    <dbReference type="NCBI Taxonomy" id="258049"/>
    <lineage>
        <taxon>Bacteria</taxon>
        <taxon>Bacillati</taxon>
        <taxon>Actinomycetota</taxon>
        <taxon>Actinomycetes</taxon>
        <taxon>Kitasatosporales</taxon>
        <taxon>Streptomycetaceae</taxon>
        <taxon>Kitasatospora</taxon>
    </lineage>
</organism>
<accession>A0ABP4H0K4</accession>